<reference evidence="1" key="1">
    <citation type="submission" date="2022-02" db="EMBL/GenBank/DDBJ databases">
        <title>Fredinandcohnia quinoae sp. nov. isolated from Chenopodium quinoa seeds.</title>
        <authorList>
            <person name="Saati-Santamaria Z."/>
            <person name="Flores-Felix J.D."/>
            <person name="Igual J.M."/>
            <person name="Velazquez E."/>
            <person name="Garcia-Fraile P."/>
            <person name="Martinez-Molina E."/>
        </authorList>
    </citation>
    <scope>NUCLEOTIDE SEQUENCE</scope>
    <source>
        <strain evidence="1">SECRCQ15</strain>
    </source>
</reference>
<keyword evidence="2" id="KW-1185">Reference proteome</keyword>
<dbReference type="Proteomes" id="UP001431131">
    <property type="component" value="Unassembled WGS sequence"/>
</dbReference>
<dbReference type="InterPro" id="IPR052939">
    <property type="entry name" value="23S_rRNA_MeTrnsfrase_RlmA"/>
</dbReference>
<evidence type="ECO:0000313" key="2">
    <source>
        <dbReference type="Proteomes" id="UP001431131"/>
    </source>
</evidence>
<protein>
    <submittedName>
        <fullName evidence="1">Uncharacterized protein</fullName>
    </submittedName>
</protein>
<dbReference type="AlphaFoldDB" id="A0AAW5E3T2"/>
<dbReference type="PANTHER" id="PTHR43460">
    <property type="entry name" value="METHYLTRANSFERASE"/>
    <property type="match status" value="1"/>
</dbReference>
<gene>
    <name evidence="1" type="ORF">MJG50_04420</name>
</gene>
<dbReference type="RefSeq" id="WP_240253099.1">
    <property type="nucleotide sequence ID" value="NZ_JAKTTI010000004.1"/>
</dbReference>
<organism evidence="1 2">
    <name type="scientific">Fredinandcohnia quinoae</name>
    <dbReference type="NCBI Taxonomy" id="2918902"/>
    <lineage>
        <taxon>Bacteria</taxon>
        <taxon>Bacillati</taxon>
        <taxon>Bacillota</taxon>
        <taxon>Bacilli</taxon>
        <taxon>Bacillales</taxon>
        <taxon>Bacillaceae</taxon>
        <taxon>Fredinandcohnia</taxon>
    </lineage>
</organism>
<accession>A0AAW5E3T2</accession>
<evidence type="ECO:0000313" key="1">
    <source>
        <dbReference type="EMBL" id="MCH1624562.1"/>
    </source>
</evidence>
<comment type="caution">
    <text evidence="1">The sequence shown here is derived from an EMBL/GenBank/DDBJ whole genome shotgun (WGS) entry which is preliminary data.</text>
</comment>
<sequence length="85" mass="10139">MKDQQFLSLIKQINEPFSGWDFKYVTDTERIKSVLLSWSYAIPWQVPGFEPKKFIDSLYLIHKIIEEKGFFDVKQHRFIIQTKAG</sequence>
<name>A0AAW5E3T2_9BACI</name>
<dbReference type="PANTHER" id="PTHR43460:SF1">
    <property type="entry name" value="METHYLTRANSFERASE TYPE 11 DOMAIN-CONTAINING PROTEIN"/>
    <property type="match status" value="1"/>
</dbReference>
<proteinExistence type="predicted"/>
<dbReference type="EMBL" id="JAKTTI010000004">
    <property type="protein sequence ID" value="MCH1624562.1"/>
    <property type="molecule type" value="Genomic_DNA"/>
</dbReference>